<protein>
    <submittedName>
        <fullName evidence="1">Uncharacterized protein</fullName>
    </submittedName>
</protein>
<keyword evidence="2" id="KW-1185">Reference proteome</keyword>
<organism evidence="1 2">
    <name type="scientific">Coniosporium uncinatum</name>
    <dbReference type="NCBI Taxonomy" id="93489"/>
    <lineage>
        <taxon>Eukaryota</taxon>
        <taxon>Fungi</taxon>
        <taxon>Dikarya</taxon>
        <taxon>Ascomycota</taxon>
        <taxon>Pezizomycotina</taxon>
        <taxon>Dothideomycetes</taxon>
        <taxon>Dothideomycetes incertae sedis</taxon>
        <taxon>Coniosporium</taxon>
    </lineage>
</organism>
<dbReference type="EMBL" id="JAWDJW010011353">
    <property type="protein sequence ID" value="KAK3044862.1"/>
    <property type="molecule type" value="Genomic_DNA"/>
</dbReference>
<name>A0ACC3CUC2_9PEZI</name>
<accession>A0ACC3CUC2</accession>
<dbReference type="Proteomes" id="UP001186974">
    <property type="component" value="Unassembled WGS sequence"/>
</dbReference>
<evidence type="ECO:0000313" key="1">
    <source>
        <dbReference type="EMBL" id="KAK3044862.1"/>
    </source>
</evidence>
<comment type="caution">
    <text evidence="1">The sequence shown here is derived from an EMBL/GenBank/DDBJ whole genome shotgun (WGS) entry which is preliminary data.</text>
</comment>
<gene>
    <name evidence="1" type="ORF">LTS18_000156</name>
</gene>
<reference evidence="1" key="1">
    <citation type="submission" date="2024-09" db="EMBL/GenBank/DDBJ databases">
        <title>Black Yeasts Isolated from many extreme environments.</title>
        <authorList>
            <person name="Coleine C."/>
            <person name="Stajich J.E."/>
            <person name="Selbmann L."/>
        </authorList>
    </citation>
    <scope>NUCLEOTIDE SEQUENCE</scope>
    <source>
        <strain evidence="1">CCFEE 5737</strain>
    </source>
</reference>
<sequence>MALPPLAPFPPRSFRMHLAPEEWEACLDAWITLAGGHLNLSDQKYSAAADSLAPFLQSYFHSLAATKNNSLNPKEIELRRDAFLLSHRLLSQSKIPPDLLKWEYLADLSHAFPRNRSLQGLFQSVWKRKGDALEAGLQDIKKRLISWLDSNENGLAQAEETLSRLAPLWSTSSDTAAFFMTGSDFLDSLMAAYTKASNELRSKLAISTFMGLQALSA</sequence>
<feature type="non-terminal residue" evidence="1">
    <location>
        <position position="217"/>
    </location>
</feature>
<proteinExistence type="predicted"/>
<evidence type="ECO:0000313" key="2">
    <source>
        <dbReference type="Proteomes" id="UP001186974"/>
    </source>
</evidence>